<dbReference type="Proteomes" id="UP001172217">
    <property type="component" value="Unassembled WGS sequence"/>
</dbReference>
<sequence>MTSSIQATDEDTTKFLSVLENISQEQQTICALLDELILLMQMPSESVLEVLEGLLLPMGQNMVELTSELKTQLTDEEA</sequence>
<keyword evidence="2" id="KW-1185">Reference proteome</keyword>
<dbReference type="EMBL" id="JAUJQL010000023">
    <property type="protein sequence ID" value="MDN7527671.1"/>
    <property type="molecule type" value="Genomic_DNA"/>
</dbReference>
<gene>
    <name evidence="1" type="ORF">QZM70_32485</name>
</gene>
<evidence type="ECO:0000313" key="1">
    <source>
        <dbReference type="EMBL" id="MDN7527671.1"/>
    </source>
</evidence>
<dbReference type="RefSeq" id="WP_301771251.1">
    <property type="nucleotide sequence ID" value="NZ_JAUJQL010000023.1"/>
</dbReference>
<accession>A0ABT8P1F3</accession>
<proteinExistence type="predicted"/>
<evidence type="ECO:0000313" key="2">
    <source>
        <dbReference type="Proteomes" id="UP001172217"/>
    </source>
</evidence>
<reference evidence="1" key="1">
    <citation type="submission" date="2023-07" db="EMBL/GenBank/DDBJ databases">
        <title>A collection of bacterial strains from the Burkholderia cepacia Research Laboratory and Repository.</title>
        <authorList>
            <person name="Lipuma J."/>
            <person name="Spilker T."/>
            <person name="Caverly L."/>
        </authorList>
    </citation>
    <scope>NUCLEOTIDE SEQUENCE</scope>
    <source>
        <strain evidence="1">AU45194</strain>
    </source>
</reference>
<name>A0ABT8P1F3_9BURK</name>
<organism evidence="1 2">
    <name type="scientific">Burkholderia orbicola</name>
    <dbReference type="NCBI Taxonomy" id="2978683"/>
    <lineage>
        <taxon>Bacteria</taxon>
        <taxon>Pseudomonadati</taxon>
        <taxon>Pseudomonadota</taxon>
        <taxon>Betaproteobacteria</taxon>
        <taxon>Burkholderiales</taxon>
        <taxon>Burkholderiaceae</taxon>
        <taxon>Burkholderia</taxon>
        <taxon>Burkholderia cepacia complex</taxon>
    </lineage>
</organism>
<comment type="caution">
    <text evidence="1">The sequence shown here is derived from an EMBL/GenBank/DDBJ whole genome shotgun (WGS) entry which is preliminary data.</text>
</comment>
<protein>
    <submittedName>
        <fullName evidence="1">Uncharacterized protein</fullName>
    </submittedName>
</protein>